<dbReference type="InterPro" id="IPR000560">
    <property type="entry name" value="His_Pase_clade-2"/>
</dbReference>
<protein>
    <submittedName>
        <fullName evidence="2">Acid phosphatase</fullName>
    </submittedName>
</protein>
<dbReference type="PANTHER" id="PTHR20963">
    <property type="entry name" value="MULTIPLE INOSITOL POLYPHOSPHATE PHOSPHATASE-RELATED"/>
    <property type="match status" value="1"/>
</dbReference>
<keyword evidence="1" id="KW-0378">Hydrolase</keyword>
<evidence type="ECO:0000256" key="1">
    <source>
        <dbReference type="ARBA" id="ARBA00022801"/>
    </source>
</evidence>
<evidence type="ECO:0000313" key="3">
    <source>
        <dbReference type="Proteomes" id="UP001150904"/>
    </source>
</evidence>
<organism evidence="2 3">
    <name type="scientific">Penicillium cinerascens</name>
    <dbReference type="NCBI Taxonomy" id="70096"/>
    <lineage>
        <taxon>Eukaryota</taxon>
        <taxon>Fungi</taxon>
        <taxon>Dikarya</taxon>
        <taxon>Ascomycota</taxon>
        <taxon>Pezizomycotina</taxon>
        <taxon>Eurotiomycetes</taxon>
        <taxon>Eurotiomycetidae</taxon>
        <taxon>Eurotiales</taxon>
        <taxon>Aspergillaceae</taxon>
        <taxon>Penicillium</taxon>
    </lineage>
</organism>
<gene>
    <name evidence="2" type="ORF">N7498_001239</name>
</gene>
<dbReference type="GeneID" id="83175602"/>
<dbReference type="SUPFAM" id="SSF53254">
    <property type="entry name" value="Phosphoglycerate mutase-like"/>
    <property type="match status" value="1"/>
</dbReference>
<dbReference type="InterPro" id="IPR029033">
    <property type="entry name" value="His_PPase_superfam"/>
</dbReference>
<evidence type="ECO:0000313" key="2">
    <source>
        <dbReference type="EMBL" id="KAJ5219140.1"/>
    </source>
</evidence>
<accession>A0A9W9TF01</accession>
<dbReference type="OrthoDB" id="6509975at2759"/>
<reference evidence="2" key="1">
    <citation type="submission" date="2022-12" db="EMBL/GenBank/DDBJ databases">
        <authorList>
            <person name="Petersen C."/>
        </authorList>
    </citation>
    <scope>NUCLEOTIDE SEQUENCE</scope>
    <source>
        <strain evidence="2">IBT 15544</strain>
    </source>
</reference>
<reference evidence="2" key="2">
    <citation type="journal article" date="2023" name="IMA Fungus">
        <title>Comparative genomic study of the Penicillium genus elucidates a diverse pangenome and 15 lateral gene transfer events.</title>
        <authorList>
            <person name="Petersen C."/>
            <person name="Sorensen T."/>
            <person name="Nielsen M.R."/>
            <person name="Sondergaard T.E."/>
            <person name="Sorensen J.L."/>
            <person name="Fitzpatrick D.A."/>
            <person name="Frisvad J.C."/>
            <person name="Nielsen K.L."/>
        </authorList>
    </citation>
    <scope>NUCLEOTIDE SEQUENCE</scope>
    <source>
        <strain evidence="2">IBT 15544</strain>
    </source>
</reference>
<sequence>MQMKLAGNYNWTVTDTFHAQTFCPHETISLGHSDFCNLFTYEDWENYEYLQDTEFAGYSGLLSPTGRAQGIAWVEEFLARVEGHYVDVPANMTGANMTLDTNPVTFHLDQKLYLKFTHDANIISVLTVFGLTQFSGFLPATGPPADQKFHTSRLVPFAGRLNIEIIKAPHKVSVKRSSKATKGGDYIAGTGETRYVHFVQNQHTVPLHARFDACEYRGDGWCELSTFLKVQKESLAKAEYQYACFGNWTVKNWGTVRDGVPA</sequence>
<dbReference type="Pfam" id="PF00328">
    <property type="entry name" value="His_Phos_2"/>
    <property type="match status" value="1"/>
</dbReference>
<name>A0A9W9TF01_9EURO</name>
<dbReference type="RefSeq" id="XP_058313713.1">
    <property type="nucleotide sequence ID" value="XM_058448302.1"/>
</dbReference>
<dbReference type="Proteomes" id="UP001150904">
    <property type="component" value="Unassembled WGS sequence"/>
</dbReference>
<dbReference type="EMBL" id="JAPQKR010000004">
    <property type="protein sequence ID" value="KAJ5219140.1"/>
    <property type="molecule type" value="Genomic_DNA"/>
</dbReference>
<keyword evidence="3" id="KW-1185">Reference proteome</keyword>
<dbReference type="GO" id="GO:0003993">
    <property type="term" value="F:acid phosphatase activity"/>
    <property type="evidence" value="ECO:0007669"/>
    <property type="project" value="TreeGrafter"/>
</dbReference>
<proteinExistence type="predicted"/>
<dbReference type="AlphaFoldDB" id="A0A9W9TF01"/>
<comment type="caution">
    <text evidence="2">The sequence shown here is derived from an EMBL/GenBank/DDBJ whole genome shotgun (WGS) entry which is preliminary data.</text>
</comment>
<dbReference type="Gene3D" id="3.40.50.1240">
    <property type="entry name" value="Phosphoglycerate mutase-like"/>
    <property type="match status" value="1"/>
</dbReference>
<dbReference type="CDD" id="cd07061">
    <property type="entry name" value="HP_HAP_like"/>
    <property type="match status" value="1"/>
</dbReference>
<dbReference type="PANTHER" id="PTHR20963:SF43">
    <property type="entry name" value="PUTATIVE (AFU_ORTHOLOGUE AFUA_7G01240)-RELATED"/>
    <property type="match status" value="1"/>
</dbReference>